<evidence type="ECO:0000313" key="4">
    <source>
        <dbReference type="Proteomes" id="UP001194469"/>
    </source>
</evidence>
<protein>
    <submittedName>
        <fullName evidence="3">Methyltransferase domain-containing protein</fullName>
    </submittedName>
</protein>
<gene>
    <name evidence="3" type="ORF">FVW20_11540</name>
</gene>
<keyword evidence="3" id="KW-0489">Methyltransferase</keyword>
<accession>A0ABS0J5A6</accession>
<feature type="domain" description="Methyltransferase type 11" evidence="2">
    <location>
        <begin position="55"/>
        <end position="148"/>
    </location>
</feature>
<keyword evidence="3" id="KW-0808">Transferase</keyword>
<evidence type="ECO:0000259" key="2">
    <source>
        <dbReference type="Pfam" id="PF08241"/>
    </source>
</evidence>
<dbReference type="Proteomes" id="UP001194469">
    <property type="component" value="Unassembled WGS sequence"/>
</dbReference>
<name>A0ABS0J5A6_9BACT</name>
<dbReference type="EMBL" id="VRYY01000332">
    <property type="protein sequence ID" value="MBG3877627.1"/>
    <property type="molecule type" value="Genomic_DNA"/>
</dbReference>
<dbReference type="Gene3D" id="3.40.50.150">
    <property type="entry name" value="Vaccinia Virus protein VP39"/>
    <property type="match status" value="1"/>
</dbReference>
<dbReference type="GO" id="GO:0008168">
    <property type="term" value="F:methyltransferase activity"/>
    <property type="evidence" value="ECO:0007669"/>
    <property type="project" value="UniProtKB-KW"/>
</dbReference>
<proteinExistence type="predicted"/>
<dbReference type="SUPFAM" id="SSF53335">
    <property type="entry name" value="S-adenosyl-L-methionine-dependent methyltransferases"/>
    <property type="match status" value="1"/>
</dbReference>
<evidence type="ECO:0000313" key="3">
    <source>
        <dbReference type="EMBL" id="MBG3877627.1"/>
    </source>
</evidence>
<sequence length="276" mass="30965">MRYMMHMQEQTRTRAPKGSTGGGHAVARFIDHRETYGPQAVEAMLRAAMPFSTLVDVGAGMGRDLGIARAVCPHGALHAVECYPDNVRLLRERGCTVHAVNIEEEPLPFTDESIDVVLSNQVLEHVKEVFWIFHEMARVLRVGGVCILGVPNLSALHNRLLMLFGGHPTQSKMCSAHVRCFSRGDFELFLDECWPGGFRLEKFMGSQFYPFPSVVARHLAGIFPTLAHTIFFMLRKTRPYDGAFCRYPVLARLETNYRTQAVEHPAPCGEPLVLPE</sequence>
<dbReference type="CDD" id="cd02440">
    <property type="entry name" value="AdoMet_MTases"/>
    <property type="match status" value="1"/>
</dbReference>
<comment type="caution">
    <text evidence="3">The sequence shown here is derived from an EMBL/GenBank/DDBJ whole genome shotgun (WGS) entry which is preliminary data.</text>
</comment>
<organism evidence="3 4">
    <name type="scientific">Nitratidesulfovibrio oxamicus</name>
    <dbReference type="NCBI Taxonomy" id="32016"/>
    <lineage>
        <taxon>Bacteria</taxon>
        <taxon>Pseudomonadati</taxon>
        <taxon>Thermodesulfobacteriota</taxon>
        <taxon>Desulfovibrionia</taxon>
        <taxon>Desulfovibrionales</taxon>
        <taxon>Desulfovibrionaceae</taxon>
        <taxon>Nitratidesulfovibrio</taxon>
    </lineage>
</organism>
<keyword evidence="4" id="KW-1185">Reference proteome</keyword>
<dbReference type="InterPro" id="IPR013216">
    <property type="entry name" value="Methyltransf_11"/>
</dbReference>
<reference evidence="3 4" key="1">
    <citation type="submission" date="2019-08" db="EMBL/GenBank/DDBJ databases">
        <authorList>
            <person name="Luo N."/>
        </authorList>
    </citation>
    <scope>NUCLEOTIDE SEQUENCE [LARGE SCALE GENOMIC DNA]</scope>
    <source>
        <strain evidence="3 4">NCIMB 9442</strain>
    </source>
</reference>
<dbReference type="InterPro" id="IPR029063">
    <property type="entry name" value="SAM-dependent_MTases_sf"/>
</dbReference>
<dbReference type="Pfam" id="PF08241">
    <property type="entry name" value="Methyltransf_11"/>
    <property type="match status" value="1"/>
</dbReference>
<feature type="region of interest" description="Disordered" evidence="1">
    <location>
        <begin position="1"/>
        <end position="23"/>
    </location>
</feature>
<evidence type="ECO:0000256" key="1">
    <source>
        <dbReference type="SAM" id="MobiDB-lite"/>
    </source>
</evidence>
<dbReference type="GO" id="GO:0032259">
    <property type="term" value="P:methylation"/>
    <property type="evidence" value="ECO:0007669"/>
    <property type="project" value="UniProtKB-KW"/>
</dbReference>